<evidence type="ECO:0000259" key="2">
    <source>
        <dbReference type="Pfam" id="PF01051"/>
    </source>
</evidence>
<dbReference type="OrthoDB" id="7060771at2"/>
<accession>A0A2S2FA34</accession>
<dbReference type="GO" id="GO:0006270">
    <property type="term" value="P:DNA replication initiation"/>
    <property type="evidence" value="ECO:0007669"/>
    <property type="project" value="InterPro"/>
</dbReference>
<protein>
    <submittedName>
        <fullName evidence="3">Replication initiation protein</fullName>
    </submittedName>
</protein>
<dbReference type="InterPro" id="IPR036390">
    <property type="entry name" value="WH_DNA-bd_sf"/>
</dbReference>
<name>A0A2S2FA34_9GAMM</name>
<reference evidence="3" key="1">
    <citation type="submission" date="2019-08" db="EMBL/GenBank/DDBJ databases">
        <title>The complete genome of Acinetobacter defluvii strain WCHAD010030.</title>
        <authorList>
            <person name="Hu Y."/>
            <person name="Qin J."/>
            <person name="Feng Y."/>
            <person name="Zong Z."/>
        </authorList>
    </citation>
    <scope>NUCLEOTIDE SEQUENCE</scope>
    <source>
        <strain evidence="3">WCHA30</strain>
        <plasmid evidence="3">p1_010030</plasmid>
    </source>
</reference>
<dbReference type="Pfam" id="PF01051">
    <property type="entry name" value="Rep3_N"/>
    <property type="match status" value="1"/>
</dbReference>
<evidence type="ECO:0000313" key="4">
    <source>
        <dbReference type="Proteomes" id="UP000245977"/>
    </source>
</evidence>
<organism evidence="3 4">
    <name type="scientific">Acinetobacter defluvii</name>
    <dbReference type="NCBI Taxonomy" id="1871111"/>
    <lineage>
        <taxon>Bacteria</taxon>
        <taxon>Pseudomonadati</taxon>
        <taxon>Pseudomonadota</taxon>
        <taxon>Gammaproteobacteria</taxon>
        <taxon>Moraxellales</taxon>
        <taxon>Moraxellaceae</taxon>
        <taxon>Acinetobacter</taxon>
    </lineage>
</organism>
<keyword evidence="4" id="KW-1185">Reference proteome</keyword>
<dbReference type="Gene3D" id="1.10.10.10">
    <property type="entry name" value="Winged helix-like DNA-binding domain superfamily/Winged helix DNA-binding domain"/>
    <property type="match status" value="2"/>
</dbReference>
<dbReference type="Proteomes" id="UP000245977">
    <property type="component" value="Plasmid p1_010030"/>
</dbReference>
<dbReference type="RefSeq" id="WP_065994750.1">
    <property type="nucleotide sequence ID" value="NZ_CP029389.2"/>
</dbReference>
<keyword evidence="3" id="KW-0614">Plasmid</keyword>
<gene>
    <name evidence="3" type="ORF">DJ533_00420</name>
</gene>
<dbReference type="Pfam" id="PF21205">
    <property type="entry name" value="Rep3_C"/>
    <property type="match status" value="1"/>
</dbReference>
<dbReference type="AlphaFoldDB" id="A0A2S2FA34"/>
<dbReference type="KEGG" id="adv:DJ533_00420"/>
<comment type="similarity">
    <text evidence="1">Belongs to the initiator RepB protein family.</text>
</comment>
<feature type="domain" description="Initiator Rep protein WH1" evidence="2">
    <location>
        <begin position="5"/>
        <end position="154"/>
    </location>
</feature>
<evidence type="ECO:0000256" key="1">
    <source>
        <dbReference type="ARBA" id="ARBA00038283"/>
    </source>
</evidence>
<geneLocation type="plasmid" evidence="3 4">
    <name>p1_010030</name>
</geneLocation>
<dbReference type="STRING" id="1871111.GCA_001704615_00868"/>
<proteinExistence type="inferred from homology"/>
<evidence type="ECO:0000313" key="3">
    <source>
        <dbReference type="EMBL" id="AWL27182.1"/>
    </source>
</evidence>
<sequence length="302" mass="35126">MNELIVKDNALINASYNLETIEQRLVLLAIIKARKLEKSINSETVLRIHATDYMEHFKVSKNSAYEALKNASNSIFSRQFSYIEIDTETGNKKKSKSRWVQKVSYIDDSAIVEMIFTNDVIPLVTQLEESFTSYQMKQVSQLTGKYAIRIYELIIQWRKINKTPMFELNEFRRKLGLGENDYPRIDTFKTKVIESSLKQINKSTDIVVDYDQHKEGRSIIGFSFRFRLKDEAQKPIKDMALSEKQIPLFANKLAHDAIFSGKYAVAGETYEDFEKRLLVLLGNAVNVENWKEDLYRVGYDKK</sequence>
<dbReference type="InterPro" id="IPR036388">
    <property type="entry name" value="WH-like_DNA-bd_sf"/>
</dbReference>
<dbReference type="GO" id="GO:0003887">
    <property type="term" value="F:DNA-directed DNA polymerase activity"/>
    <property type="evidence" value="ECO:0007669"/>
    <property type="project" value="InterPro"/>
</dbReference>
<dbReference type="EMBL" id="CP029389">
    <property type="protein sequence ID" value="AWL27182.1"/>
    <property type="molecule type" value="Genomic_DNA"/>
</dbReference>
<dbReference type="SUPFAM" id="SSF46785">
    <property type="entry name" value="Winged helix' DNA-binding domain"/>
    <property type="match status" value="2"/>
</dbReference>
<dbReference type="NCBIfam" id="NF038290">
    <property type="entry name" value="repM_Acin"/>
    <property type="match status" value="1"/>
</dbReference>
<dbReference type="InterPro" id="IPR000525">
    <property type="entry name" value="Initiator_Rep_WH1"/>
</dbReference>